<feature type="transmembrane region" description="Helical" evidence="7">
    <location>
        <begin position="73"/>
        <end position="93"/>
    </location>
</feature>
<reference evidence="9 10" key="1">
    <citation type="submission" date="2014-03" db="EMBL/GenBank/DDBJ databases">
        <title>Draft genome of the hookworm Oesophagostomum dentatum.</title>
        <authorList>
            <person name="Mitreva M."/>
        </authorList>
    </citation>
    <scope>NUCLEOTIDE SEQUENCE [LARGE SCALE GENOMIC DNA]</scope>
    <source>
        <strain evidence="9 10">OD-Hann</strain>
    </source>
</reference>
<organism evidence="9 10">
    <name type="scientific">Oesophagostomum dentatum</name>
    <name type="common">Nodular worm</name>
    <dbReference type="NCBI Taxonomy" id="61180"/>
    <lineage>
        <taxon>Eukaryota</taxon>
        <taxon>Metazoa</taxon>
        <taxon>Ecdysozoa</taxon>
        <taxon>Nematoda</taxon>
        <taxon>Chromadorea</taxon>
        <taxon>Rhabditida</taxon>
        <taxon>Rhabditina</taxon>
        <taxon>Rhabditomorpha</taxon>
        <taxon>Strongyloidea</taxon>
        <taxon>Strongylidae</taxon>
        <taxon>Oesophagostomum</taxon>
    </lineage>
</organism>
<dbReference type="AlphaFoldDB" id="A0A0B1TIF3"/>
<keyword evidence="6" id="KW-0675">Receptor</keyword>
<dbReference type="PROSITE" id="PS50261">
    <property type="entry name" value="G_PROTEIN_RECEP_F2_4"/>
    <property type="match status" value="1"/>
</dbReference>
<dbReference type="InterPro" id="IPR017981">
    <property type="entry name" value="GPCR_2-like_7TM"/>
</dbReference>
<feature type="transmembrane region" description="Helical" evidence="7">
    <location>
        <begin position="7"/>
        <end position="30"/>
    </location>
</feature>
<evidence type="ECO:0000313" key="9">
    <source>
        <dbReference type="EMBL" id="KHJ95891.1"/>
    </source>
</evidence>
<evidence type="ECO:0000256" key="2">
    <source>
        <dbReference type="ARBA" id="ARBA00008077"/>
    </source>
</evidence>
<evidence type="ECO:0000256" key="7">
    <source>
        <dbReference type="SAM" id="Phobius"/>
    </source>
</evidence>
<dbReference type="Pfam" id="PF01534">
    <property type="entry name" value="Frizzled"/>
    <property type="match status" value="1"/>
</dbReference>
<sequence length="98" mass="11481">MLFCRCVFYISLCFMFYSIPYLFPLIMQYSARACDKLLNGQAYLVFSGRILFSISISSGKLHSLHSGFENTNCLFSFVFTYYFGTASSLWWLMFAFTW</sequence>
<name>A0A0B1TIF3_OESDE</name>
<dbReference type="GO" id="GO:0007166">
    <property type="term" value="P:cell surface receptor signaling pathway"/>
    <property type="evidence" value="ECO:0007669"/>
    <property type="project" value="InterPro"/>
</dbReference>
<dbReference type="Gene3D" id="1.20.1070.10">
    <property type="entry name" value="Rhodopsin 7-helix transmembrane proteins"/>
    <property type="match status" value="1"/>
</dbReference>
<evidence type="ECO:0000256" key="4">
    <source>
        <dbReference type="ARBA" id="ARBA00022989"/>
    </source>
</evidence>
<protein>
    <recommendedName>
        <fullName evidence="8">G-protein coupled receptors family 2 profile 2 domain-containing protein</fullName>
    </recommendedName>
</protein>
<proteinExistence type="inferred from homology"/>
<dbReference type="GO" id="GO:0004888">
    <property type="term" value="F:transmembrane signaling receptor activity"/>
    <property type="evidence" value="ECO:0007669"/>
    <property type="project" value="InterPro"/>
</dbReference>
<keyword evidence="5 7" id="KW-0472">Membrane</keyword>
<feature type="domain" description="G-protein coupled receptors family 2 profile 2" evidence="8">
    <location>
        <begin position="1"/>
        <end position="98"/>
    </location>
</feature>
<evidence type="ECO:0000256" key="5">
    <source>
        <dbReference type="ARBA" id="ARBA00023136"/>
    </source>
</evidence>
<evidence type="ECO:0000259" key="8">
    <source>
        <dbReference type="PROSITE" id="PS50261"/>
    </source>
</evidence>
<accession>A0A0B1TIF3</accession>
<keyword evidence="4 7" id="KW-1133">Transmembrane helix</keyword>
<dbReference type="OrthoDB" id="5959102at2759"/>
<dbReference type="InterPro" id="IPR000539">
    <property type="entry name" value="Frizzled/Smoothened_7TM"/>
</dbReference>
<evidence type="ECO:0000256" key="3">
    <source>
        <dbReference type="ARBA" id="ARBA00022692"/>
    </source>
</evidence>
<comment type="similarity">
    <text evidence="2">Belongs to the G-protein coupled receptor Fz/Smo family.</text>
</comment>
<evidence type="ECO:0000256" key="6">
    <source>
        <dbReference type="ARBA" id="ARBA00023170"/>
    </source>
</evidence>
<dbReference type="Proteomes" id="UP000053660">
    <property type="component" value="Unassembled WGS sequence"/>
</dbReference>
<keyword evidence="3 7" id="KW-0812">Transmembrane</keyword>
<dbReference type="PRINTS" id="PR00489">
    <property type="entry name" value="FRIZZLED"/>
</dbReference>
<evidence type="ECO:0000256" key="1">
    <source>
        <dbReference type="ARBA" id="ARBA00004141"/>
    </source>
</evidence>
<comment type="subcellular location">
    <subcellularLocation>
        <location evidence="1">Membrane</location>
        <topology evidence="1">Multi-pass membrane protein</topology>
    </subcellularLocation>
</comment>
<keyword evidence="10" id="KW-1185">Reference proteome</keyword>
<dbReference type="EMBL" id="KN549817">
    <property type="protein sequence ID" value="KHJ95891.1"/>
    <property type="molecule type" value="Genomic_DNA"/>
</dbReference>
<evidence type="ECO:0000313" key="10">
    <source>
        <dbReference type="Proteomes" id="UP000053660"/>
    </source>
</evidence>
<gene>
    <name evidence="9" type="ORF">OESDEN_04155</name>
</gene>
<dbReference type="GO" id="GO:0016020">
    <property type="term" value="C:membrane"/>
    <property type="evidence" value="ECO:0007669"/>
    <property type="project" value="UniProtKB-SubCell"/>
</dbReference>